<reference evidence="1 2" key="1">
    <citation type="submission" date="2016-02" db="EMBL/GenBank/DDBJ databases">
        <title>Band-tailed pigeon sequencing and assembly.</title>
        <authorList>
            <person name="Soares A.E."/>
            <person name="Novak B.J."/>
            <person name="Rice E.S."/>
            <person name="O'Connell B."/>
            <person name="Chang D."/>
            <person name="Weber S."/>
            <person name="Shapiro B."/>
        </authorList>
    </citation>
    <scope>NUCLEOTIDE SEQUENCE [LARGE SCALE GENOMIC DNA]</scope>
    <source>
        <strain evidence="1">BTP2013</strain>
        <tissue evidence="1">Blood</tissue>
    </source>
</reference>
<organism evidence="1 2">
    <name type="scientific">Patagioenas fasciata monilis</name>
    <dbReference type="NCBI Taxonomy" id="372326"/>
    <lineage>
        <taxon>Eukaryota</taxon>
        <taxon>Metazoa</taxon>
        <taxon>Chordata</taxon>
        <taxon>Craniata</taxon>
        <taxon>Vertebrata</taxon>
        <taxon>Euteleostomi</taxon>
        <taxon>Archelosauria</taxon>
        <taxon>Archosauria</taxon>
        <taxon>Dinosauria</taxon>
        <taxon>Saurischia</taxon>
        <taxon>Theropoda</taxon>
        <taxon>Coelurosauria</taxon>
        <taxon>Aves</taxon>
        <taxon>Neognathae</taxon>
        <taxon>Neoaves</taxon>
        <taxon>Columbimorphae</taxon>
        <taxon>Columbiformes</taxon>
        <taxon>Columbidae</taxon>
        <taxon>Patagioenas</taxon>
    </lineage>
</organism>
<comment type="caution">
    <text evidence="1">The sequence shown here is derived from an EMBL/GenBank/DDBJ whole genome shotgun (WGS) entry which is preliminary data.</text>
</comment>
<evidence type="ECO:0000313" key="1">
    <source>
        <dbReference type="EMBL" id="OPJ90590.1"/>
    </source>
</evidence>
<dbReference type="EMBL" id="LSYS01000199">
    <property type="protein sequence ID" value="OPJ90590.1"/>
    <property type="molecule type" value="Genomic_DNA"/>
</dbReference>
<dbReference type="Proteomes" id="UP000190648">
    <property type="component" value="Unassembled WGS sequence"/>
</dbReference>
<proteinExistence type="predicted"/>
<sequence>MDDEALLLPEALAALGAGKRLLPSVDALLWPQLVQAKGFSPVWMRWCFSRFCLSTKLFLQSEPVNGFSLV</sequence>
<accession>A0A1V4L1J5</accession>
<gene>
    <name evidence="1" type="ORF">AV530_010294</name>
</gene>
<keyword evidence="2" id="KW-1185">Reference proteome</keyword>
<name>A0A1V4L1J5_PATFA</name>
<dbReference type="AlphaFoldDB" id="A0A1V4L1J5"/>
<protein>
    <submittedName>
        <fullName evidence="1">Uncharacterized protein</fullName>
    </submittedName>
</protein>
<evidence type="ECO:0000313" key="2">
    <source>
        <dbReference type="Proteomes" id="UP000190648"/>
    </source>
</evidence>